<dbReference type="PANTHER" id="PTHR34788:SF4">
    <property type="entry name" value="F15I1.22"/>
    <property type="match status" value="1"/>
</dbReference>
<keyword evidence="2" id="KW-1185">Reference proteome</keyword>
<reference evidence="1" key="1">
    <citation type="submission" date="2024-10" db="EMBL/GenBank/DDBJ databases">
        <authorList>
            <person name="Ryan C."/>
        </authorList>
    </citation>
    <scope>NUCLEOTIDE SEQUENCE [LARGE SCALE GENOMIC DNA]</scope>
</reference>
<protein>
    <submittedName>
        <fullName evidence="1">Uncharacterized protein</fullName>
    </submittedName>
</protein>
<proteinExistence type="predicted"/>
<sequence>MVPARKEMRSLQQMVSGGHVAARRAAWTALQGKRRTRRRKIAVARLGGDGRPRRRMFPLGTALRRLRLRWRLAALYRRALRRLRAACASGAVQSLLQGAAMVGAARLDAEV</sequence>
<dbReference type="EMBL" id="OZ075125">
    <property type="protein sequence ID" value="CAL4933813.1"/>
    <property type="molecule type" value="Genomic_DNA"/>
</dbReference>
<dbReference type="PANTHER" id="PTHR34788">
    <property type="entry name" value="F15I1.22"/>
    <property type="match status" value="1"/>
</dbReference>
<evidence type="ECO:0000313" key="2">
    <source>
        <dbReference type="Proteomes" id="UP001497457"/>
    </source>
</evidence>
<dbReference type="AlphaFoldDB" id="A0ABC8XXW0"/>
<accession>A0ABC8XXW0</accession>
<organism evidence="1 2">
    <name type="scientific">Urochloa decumbens</name>
    <dbReference type="NCBI Taxonomy" id="240449"/>
    <lineage>
        <taxon>Eukaryota</taxon>
        <taxon>Viridiplantae</taxon>
        <taxon>Streptophyta</taxon>
        <taxon>Embryophyta</taxon>
        <taxon>Tracheophyta</taxon>
        <taxon>Spermatophyta</taxon>
        <taxon>Magnoliopsida</taxon>
        <taxon>Liliopsida</taxon>
        <taxon>Poales</taxon>
        <taxon>Poaceae</taxon>
        <taxon>PACMAD clade</taxon>
        <taxon>Panicoideae</taxon>
        <taxon>Panicodae</taxon>
        <taxon>Paniceae</taxon>
        <taxon>Melinidinae</taxon>
        <taxon>Urochloa</taxon>
    </lineage>
</organism>
<dbReference type="Proteomes" id="UP001497457">
    <property type="component" value="Chromosome 15b"/>
</dbReference>
<gene>
    <name evidence="1" type="ORF">URODEC1_LOCUS28339</name>
</gene>
<evidence type="ECO:0000313" key="1">
    <source>
        <dbReference type="EMBL" id="CAL4933813.1"/>
    </source>
</evidence>
<name>A0ABC8XXW0_9POAL</name>